<keyword evidence="3" id="KW-1185">Reference proteome</keyword>
<dbReference type="SUPFAM" id="SSF159664">
    <property type="entry name" value="CobE/GbiG C-terminal domain-like"/>
    <property type="match status" value="1"/>
</dbReference>
<feature type="domain" description="CobE/GbiG C-terminal" evidence="1">
    <location>
        <begin position="6"/>
        <end position="126"/>
    </location>
</feature>
<dbReference type="GO" id="GO:0009236">
    <property type="term" value="P:cobalamin biosynthetic process"/>
    <property type="evidence" value="ECO:0007669"/>
    <property type="project" value="InterPro"/>
</dbReference>
<protein>
    <submittedName>
        <fullName evidence="2">Cobalamin biosynthesis protein CbiG</fullName>
    </submittedName>
</protein>
<proteinExistence type="predicted"/>
<dbReference type="Gene3D" id="3.30.420.180">
    <property type="entry name" value="CobE/GbiG C-terminal domain"/>
    <property type="match status" value="1"/>
</dbReference>
<dbReference type="PANTHER" id="PTHR37477">
    <property type="entry name" value="COBALT-PRECORRIN-5A HYDROLASE"/>
    <property type="match status" value="1"/>
</dbReference>
<dbReference type="Proteomes" id="UP000262379">
    <property type="component" value="Unassembled WGS sequence"/>
</dbReference>
<dbReference type="InterPro" id="IPR052553">
    <property type="entry name" value="CbiG_hydrolase"/>
</dbReference>
<dbReference type="InterPro" id="IPR036518">
    <property type="entry name" value="CobE/GbiG_C_sf"/>
</dbReference>
<name>A0A371XGG3_9HYPH</name>
<comment type="caution">
    <text evidence="2">The sequence shown here is derived from an EMBL/GenBank/DDBJ whole genome shotgun (WGS) entry which is preliminary data.</text>
</comment>
<dbReference type="AlphaFoldDB" id="A0A371XGG3"/>
<dbReference type="EMBL" id="QURN01000005">
    <property type="protein sequence ID" value="RFC68319.1"/>
    <property type="molecule type" value="Genomic_DNA"/>
</dbReference>
<reference evidence="3" key="1">
    <citation type="submission" date="2018-08" db="EMBL/GenBank/DDBJ databases">
        <authorList>
            <person name="Im W.T."/>
        </authorList>
    </citation>
    <scope>NUCLEOTIDE SEQUENCE [LARGE SCALE GENOMIC DNA]</scope>
    <source>
        <strain evidence="3">LA-28</strain>
    </source>
</reference>
<sequence>MEKAMIVAGIGCRRGSSADAIASAIGNALAEHGLTTAAIDRLATGEFKRTELGISLAAQNLNVPLLIVNNAGLESTSARCLTFSEKSMKLTGAPSLSEAAALFVAGKNARLLGPRFAQDGVTCALAKPESDA</sequence>
<dbReference type="Pfam" id="PF01890">
    <property type="entry name" value="CbiG_C"/>
    <property type="match status" value="1"/>
</dbReference>
<gene>
    <name evidence="2" type="ORF">DY251_07620</name>
</gene>
<evidence type="ECO:0000259" key="1">
    <source>
        <dbReference type="Pfam" id="PF01890"/>
    </source>
</evidence>
<dbReference type="PANTHER" id="PTHR37477:SF1">
    <property type="entry name" value="COBALT-PRECORRIN-5A HYDROLASE"/>
    <property type="match status" value="1"/>
</dbReference>
<evidence type="ECO:0000313" key="2">
    <source>
        <dbReference type="EMBL" id="RFC68319.1"/>
    </source>
</evidence>
<organism evidence="2 3">
    <name type="scientific">Mesorhizobium denitrificans</name>
    <dbReference type="NCBI Taxonomy" id="2294114"/>
    <lineage>
        <taxon>Bacteria</taxon>
        <taxon>Pseudomonadati</taxon>
        <taxon>Pseudomonadota</taxon>
        <taxon>Alphaproteobacteria</taxon>
        <taxon>Hyphomicrobiales</taxon>
        <taxon>Phyllobacteriaceae</taxon>
        <taxon>Mesorhizobium</taxon>
    </lineage>
</organism>
<evidence type="ECO:0000313" key="3">
    <source>
        <dbReference type="Proteomes" id="UP000262379"/>
    </source>
</evidence>
<dbReference type="InterPro" id="IPR002750">
    <property type="entry name" value="CobE/GbiG_C"/>
</dbReference>
<accession>A0A371XGG3</accession>